<organism evidence="1 2">
    <name type="scientific">Acidiferrobacter thiooxydans</name>
    <dbReference type="NCBI Taxonomy" id="163359"/>
    <lineage>
        <taxon>Bacteria</taxon>
        <taxon>Pseudomonadati</taxon>
        <taxon>Pseudomonadota</taxon>
        <taxon>Gammaproteobacteria</taxon>
        <taxon>Acidiferrobacterales</taxon>
        <taxon>Acidiferrobacteraceae</taxon>
        <taxon>Acidiferrobacter</taxon>
    </lineage>
</organism>
<dbReference type="Proteomes" id="UP000253250">
    <property type="component" value="Unassembled WGS sequence"/>
</dbReference>
<dbReference type="STRING" id="163359.A9R16_10615"/>
<dbReference type="OrthoDB" id="7067119at2"/>
<sequence length="71" mass="7501">MLLITRKRGERVLIDLASGTDPQLLAAELFTGGPLEILVATTARGHTRLAIIAPKPLAVRRAPARISSGTS</sequence>
<proteinExistence type="predicted"/>
<dbReference type="InterPro" id="IPR036107">
    <property type="entry name" value="CsrA_sf"/>
</dbReference>
<dbReference type="AlphaFoldDB" id="A0A1C2G262"/>
<evidence type="ECO:0000313" key="2">
    <source>
        <dbReference type="Proteomes" id="UP000253250"/>
    </source>
</evidence>
<dbReference type="RefSeq" id="WP_065969895.1">
    <property type="nucleotide sequence ID" value="NZ_CP080624.1"/>
</dbReference>
<name>A0A1C2G262_9GAMM</name>
<dbReference type="GO" id="GO:0003723">
    <property type="term" value="F:RNA binding"/>
    <property type="evidence" value="ECO:0007669"/>
    <property type="project" value="InterPro"/>
</dbReference>
<comment type="caution">
    <text evidence="1">The sequence shown here is derived from an EMBL/GenBank/DDBJ whole genome shotgun (WGS) entry which is preliminary data.</text>
</comment>
<evidence type="ECO:0000313" key="1">
    <source>
        <dbReference type="EMBL" id="RCN56028.1"/>
    </source>
</evidence>
<dbReference type="GO" id="GO:0006109">
    <property type="term" value="P:regulation of carbohydrate metabolic process"/>
    <property type="evidence" value="ECO:0007669"/>
    <property type="project" value="InterPro"/>
</dbReference>
<dbReference type="GO" id="GO:0006402">
    <property type="term" value="P:mRNA catabolic process"/>
    <property type="evidence" value="ECO:0007669"/>
    <property type="project" value="InterPro"/>
</dbReference>
<reference evidence="1 2" key="1">
    <citation type="submission" date="2018-02" db="EMBL/GenBank/DDBJ databases">
        <title>Insights into the biology of acidophilic members of the Acidiferrobacteraceae family derived from comparative genomic analyses.</title>
        <authorList>
            <person name="Issotta F."/>
            <person name="Thyssen C."/>
            <person name="Mena C."/>
            <person name="Moya A."/>
            <person name="Bellenberg S."/>
            <person name="Sproer C."/>
            <person name="Covarrubias P.C."/>
            <person name="Sand W."/>
            <person name="Quatrini R."/>
            <person name="Vera M."/>
        </authorList>
    </citation>
    <scope>NUCLEOTIDE SEQUENCE [LARGE SCALE GENOMIC DNA]</scope>
    <source>
        <strain evidence="2">m-1</strain>
    </source>
</reference>
<accession>A0A1C2G262</accession>
<protein>
    <submittedName>
        <fullName evidence="1">Uncharacterized protein</fullName>
    </submittedName>
</protein>
<keyword evidence="2" id="KW-1185">Reference proteome</keyword>
<dbReference type="Gene3D" id="2.60.40.4380">
    <property type="entry name" value="Translational regulator CsrA"/>
    <property type="match status" value="1"/>
</dbReference>
<dbReference type="EMBL" id="PSYR01000002">
    <property type="protein sequence ID" value="RCN56028.1"/>
    <property type="molecule type" value="Genomic_DNA"/>
</dbReference>
<gene>
    <name evidence="1" type="ORF">C4900_09080</name>
</gene>